<dbReference type="InterPro" id="IPR032675">
    <property type="entry name" value="LRR_dom_sf"/>
</dbReference>
<dbReference type="EMBL" id="MNCJ02000327">
    <property type="protein sequence ID" value="KAF5777526.1"/>
    <property type="molecule type" value="Genomic_DNA"/>
</dbReference>
<dbReference type="Proteomes" id="UP000215914">
    <property type="component" value="Unassembled WGS sequence"/>
</dbReference>
<evidence type="ECO:0000259" key="2">
    <source>
        <dbReference type="Pfam" id="PF23598"/>
    </source>
</evidence>
<name>A0A9K3HFT6_HELAN</name>
<dbReference type="Pfam" id="PF23598">
    <property type="entry name" value="LRR_14"/>
    <property type="match status" value="1"/>
</dbReference>
<proteinExistence type="predicted"/>
<evidence type="ECO:0000256" key="1">
    <source>
        <dbReference type="ARBA" id="ARBA00022737"/>
    </source>
</evidence>
<keyword evidence="1" id="KW-0677">Repeat</keyword>
<dbReference type="InterPro" id="IPR055414">
    <property type="entry name" value="LRR_R13L4/SHOC2-like"/>
</dbReference>
<protein>
    <submittedName>
        <fullName evidence="3">Leucine-rich repeat domain superfamily</fullName>
    </submittedName>
</protein>
<comment type="caution">
    <text evidence="3">The sequence shown here is derived from an EMBL/GenBank/DDBJ whole genome shotgun (WGS) entry which is preliminary data.</text>
</comment>
<dbReference type="PANTHER" id="PTHR15140:SF37">
    <property type="entry name" value="UBIQUITIN-LIKE DOMAIN-CONTAINING PROTEIN"/>
    <property type="match status" value="1"/>
</dbReference>
<sequence length="343" mass="39512">MVSSVEIRKYLQRRYLQLSGSICIDSYKYLRILDVESFYISLFPLDIVPLINLRYLAFRAHDGSPHASISNLVNLQTLIISSRKNIVVPKTIWNMLNLRHIYIKSGENLMEDPICLQVNRKDDCPCPTALASLQPLSQVSPQSCHNIFSRTPNLRKLGFCGPLISRLGELIFPNLGSLAHLQKLKLLNTFSYRIATRSCNPIEFPEKLKKLTLSNTGMDWEEMWTFSLLPNLEILKLKFQACTGERWETGDAEFRKLKVLKLQDLDIKQWVCSRYNFPRLQRLMVYRCLKLDSVPPTLGKIFTLEMIEVNGCSLSAYRSAMNIQEEQESLGNSFLKIHAKLYS</sequence>
<dbReference type="Gene3D" id="3.80.10.10">
    <property type="entry name" value="Ribonuclease Inhibitor"/>
    <property type="match status" value="1"/>
</dbReference>
<organism evidence="3 4">
    <name type="scientific">Helianthus annuus</name>
    <name type="common">Common sunflower</name>
    <dbReference type="NCBI Taxonomy" id="4232"/>
    <lineage>
        <taxon>Eukaryota</taxon>
        <taxon>Viridiplantae</taxon>
        <taxon>Streptophyta</taxon>
        <taxon>Embryophyta</taxon>
        <taxon>Tracheophyta</taxon>
        <taxon>Spermatophyta</taxon>
        <taxon>Magnoliopsida</taxon>
        <taxon>eudicotyledons</taxon>
        <taxon>Gunneridae</taxon>
        <taxon>Pentapetalae</taxon>
        <taxon>asterids</taxon>
        <taxon>campanulids</taxon>
        <taxon>Asterales</taxon>
        <taxon>Asteraceae</taxon>
        <taxon>Asteroideae</taxon>
        <taxon>Heliantheae alliance</taxon>
        <taxon>Heliantheae</taxon>
        <taxon>Helianthus</taxon>
    </lineage>
</organism>
<dbReference type="AlphaFoldDB" id="A0A9K3HFT6"/>
<accession>A0A9K3HFT6</accession>
<gene>
    <name evidence="3" type="ORF">HanXRQr2_Chr12g0536721</name>
</gene>
<keyword evidence="4" id="KW-1185">Reference proteome</keyword>
<dbReference type="Gramene" id="mRNA:HanXRQr2_Chr12g0536721">
    <property type="protein sequence ID" value="CDS:HanXRQr2_Chr12g0536721.1"/>
    <property type="gene ID" value="HanXRQr2_Chr12g0536721"/>
</dbReference>
<feature type="domain" description="Disease resistance R13L4/SHOC-2-like LRR" evidence="2">
    <location>
        <begin position="24"/>
        <end position="286"/>
    </location>
</feature>
<evidence type="ECO:0000313" key="4">
    <source>
        <dbReference type="Proteomes" id="UP000215914"/>
    </source>
</evidence>
<dbReference type="SUPFAM" id="SSF52058">
    <property type="entry name" value="L domain-like"/>
    <property type="match status" value="1"/>
</dbReference>
<dbReference type="PANTHER" id="PTHR15140">
    <property type="entry name" value="TUBULIN-SPECIFIC CHAPERONE E"/>
    <property type="match status" value="1"/>
</dbReference>
<evidence type="ECO:0000313" key="3">
    <source>
        <dbReference type="EMBL" id="KAF5777526.1"/>
    </source>
</evidence>
<reference evidence="3" key="1">
    <citation type="journal article" date="2017" name="Nature">
        <title>The sunflower genome provides insights into oil metabolism, flowering and Asterid evolution.</title>
        <authorList>
            <person name="Badouin H."/>
            <person name="Gouzy J."/>
            <person name="Grassa C.J."/>
            <person name="Murat F."/>
            <person name="Staton S.E."/>
            <person name="Cottret L."/>
            <person name="Lelandais-Briere C."/>
            <person name="Owens G.L."/>
            <person name="Carrere S."/>
            <person name="Mayjonade B."/>
            <person name="Legrand L."/>
            <person name="Gill N."/>
            <person name="Kane N.C."/>
            <person name="Bowers J.E."/>
            <person name="Hubner S."/>
            <person name="Bellec A."/>
            <person name="Berard A."/>
            <person name="Berges H."/>
            <person name="Blanchet N."/>
            <person name="Boniface M.C."/>
            <person name="Brunel D."/>
            <person name="Catrice O."/>
            <person name="Chaidir N."/>
            <person name="Claudel C."/>
            <person name="Donnadieu C."/>
            <person name="Faraut T."/>
            <person name="Fievet G."/>
            <person name="Helmstetter N."/>
            <person name="King M."/>
            <person name="Knapp S.J."/>
            <person name="Lai Z."/>
            <person name="Le Paslier M.C."/>
            <person name="Lippi Y."/>
            <person name="Lorenzon L."/>
            <person name="Mandel J.R."/>
            <person name="Marage G."/>
            <person name="Marchand G."/>
            <person name="Marquand E."/>
            <person name="Bret-Mestries E."/>
            <person name="Morien E."/>
            <person name="Nambeesan S."/>
            <person name="Nguyen T."/>
            <person name="Pegot-Espagnet P."/>
            <person name="Pouilly N."/>
            <person name="Raftis F."/>
            <person name="Sallet E."/>
            <person name="Schiex T."/>
            <person name="Thomas J."/>
            <person name="Vandecasteele C."/>
            <person name="Vares D."/>
            <person name="Vear F."/>
            <person name="Vautrin S."/>
            <person name="Crespi M."/>
            <person name="Mangin B."/>
            <person name="Burke J.M."/>
            <person name="Salse J."/>
            <person name="Munos S."/>
            <person name="Vincourt P."/>
            <person name="Rieseberg L.H."/>
            <person name="Langlade N.B."/>
        </authorList>
    </citation>
    <scope>NUCLEOTIDE SEQUENCE</scope>
    <source>
        <tissue evidence="3">Leaves</tissue>
    </source>
</reference>
<reference evidence="3" key="2">
    <citation type="submission" date="2020-06" db="EMBL/GenBank/DDBJ databases">
        <title>Helianthus annuus Genome sequencing and assembly Release 2.</title>
        <authorList>
            <person name="Gouzy J."/>
            <person name="Langlade N."/>
            <person name="Munos S."/>
        </authorList>
    </citation>
    <scope>NUCLEOTIDE SEQUENCE</scope>
    <source>
        <tissue evidence="3">Leaves</tissue>
    </source>
</reference>